<name>A0A1M5WZ32_BUTFI</name>
<dbReference type="EC" id="2.1.1.72" evidence="1"/>
<evidence type="ECO:0000259" key="6">
    <source>
        <dbReference type="Pfam" id="PF07669"/>
    </source>
</evidence>
<evidence type="ECO:0000256" key="3">
    <source>
        <dbReference type="ARBA" id="ARBA00022679"/>
    </source>
</evidence>
<keyword evidence="8" id="KW-1185">Reference proteome</keyword>
<organism evidence="7 8">
    <name type="scientific">Butyrivibrio fibrisolvens DSM 3071</name>
    <dbReference type="NCBI Taxonomy" id="1121131"/>
    <lineage>
        <taxon>Bacteria</taxon>
        <taxon>Bacillati</taxon>
        <taxon>Bacillota</taxon>
        <taxon>Clostridia</taxon>
        <taxon>Lachnospirales</taxon>
        <taxon>Lachnospiraceae</taxon>
        <taxon>Butyrivibrio</taxon>
    </lineage>
</organism>
<dbReference type="STRING" id="1121131.SAMN02745229_01198"/>
<dbReference type="RefSeq" id="WP_073386278.1">
    <property type="nucleotide sequence ID" value="NZ_FQXK01000009.1"/>
</dbReference>
<proteinExistence type="predicted"/>
<dbReference type="PANTHER" id="PTHR33841:SF1">
    <property type="entry name" value="DNA METHYLTRANSFERASE A"/>
    <property type="match status" value="1"/>
</dbReference>
<sequence length="1198" mass="138931">MNKTAIRNFSIWARNKLIADIEYRAGLMGIASDGINDALPQSTRETQFFDIGTAEPYTITGEAIKQRASLVNAINQKANETDYATAYKYIIEGVAYTWFNRLIAVRFMEVNDYLPSHIRVLSSESGKMEPDLVTNPFDAELPFTDDEKQEIIRLKNDNELDECFRMLFIKQCNALNEILPALFEKTSDYTEVLLNISAIDKEGVVYHLVNDIPEEDFNIEMGGQVEIIGWMYQYYNTEPKNEAFAKNGKISKEEIPAVTQLFTPDWIVRYMVENSLGRIWVEGHPNDYLKAGWKYYLEDAEQEPDVQEKLDEIHAEYAKLNPEDIHFIDPCMGSGHILVYAFDVLMQIYESAGYSQRDAAKSILENNLYGLDIDDRAYQMAYFAVMMKARQYNRRILSAETPCHVYSIQDSNSINRNQLKYFGADLNEIEKNDAMNQITGLLDTFRDAKEYGSILDVEKYNWELLRTFARTNNVDGQISLETIGIDETQDRLLELIAIGEAMARKYEVVVTNPPYMSNKGMNPLLTRYVNSYYNDEKMDMFAVFMTKCFKYSKKSSYISMITQHSWMFLSAFEKLRHRFLQNDIISLNHLGARAFEEISGEVVQTVSFVISNRNIGDYKGTYIRLVESNSQQLKELEFANRDHRYTARQMDFKAVPGEPVAYWISDNFRKIFGEKLIYEFSISDGQNVTSNNTKFVRNIWEVSAETIGKNNKWRLYAKGGGYRKWYGNLQDLVDWSPTAISFYHSEPSARVLPEYLWYRKGITWSLITTTIPSFRVLPEEATFDKGGSSIFIKDENDYEYILGLLNSKVYCVVSNMLNPTLNFQVKDIRNMPLIISKKEEVELLVKKNIELARDDWKCVETAWDYKIHPLLKGETMGRLISDKYKEWEAECDNRFNQLKANEEELNRIFIDIYGLQDELTPEEEDKDVTVRKADLQRDIKSLLSYAVGCMFGRYSLDVEGLVYAGGEWDASKYKTFIPDADNILPITDEEYFEDDIVGLLVEWLKKVYGEDTLEQNLDFIAQALGNKGNSSREIIRNYFVSDFFKDHCQTYSVTGSGKRPIYWLFDSGKQNGFKALIYLHRYNADTIGNLRVDYLHRMQRVYESEIGRMQDMIDHSTNSREVGAAAKRKEKLQKQLKECRDYDEKIGHLALARIELELDDGVKYNYRKVQTGADGKLYEVLADNKAIMMDIKKYKEFK</sequence>
<keyword evidence="4" id="KW-0949">S-adenosyl-L-methionine</keyword>
<dbReference type="GO" id="GO:0009007">
    <property type="term" value="F:site-specific DNA-methyltransferase (adenine-specific) activity"/>
    <property type="evidence" value="ECO:0007669"/>
    <property type="project" value="UniProtKB-EC"/>
</dbReference>
<dbReference type="GeneID" id="89510421"/>
<dbReference type="EMBL" id="FQXK01000009">
    <property type="protein sequence ID" value="SHH92879.1"/>
    <property type="molecule type" value="Genomic_DNA"/>
</dbReference>
<dbReference type="Proteomes" id="UP000184278">
    <property type="component" value="Unassembled WGS sequence"/>
</dbReference>
<evidence type="ECO:0000313" key="7">
    <source>
        <dbReference type="EMBL" id="SHH92879.1"/>
    </source>
</evidence>
<dbReference type="InterPro" id="IPR011639">
    <property type="entry name" value="MethylTrfase_TaqI-like_dom"/>
</dbReference>
<feature type="domain" description="Type II methyltransferase M.TaqI-like" evidence="6">
    <location>
        <begin position="366"/>
        <end position="586"/>
    </location>
</feature>
<dbReference type="PANTHER" id="PTHR33841">
    <property type="entry name" value="DNA METHYLTRANSFERASE YEEA-RELATED"/>
    <property type="match status" value="1"/>
</dbReference>
<dbReference type="GO" id="GO:0003676">
    <property type="term" value="F:nucleic acid binding"/>
    <property type="evidence" value="ECO:0007669"/>
    <property type="project" value="InterPro"/>
</dbReference>
<keyword evidence="3 7" id="KW-0808">Transferase</keyword>
<evidence type="ECO:0000256" key="2">
    <source>
        <dbReference type="ARBA" id="ARBA00022603"/>
    </source>
</evidence>
<evidence type="ECO:0000256" key="1">
    <source>
        <dbReference type="ARBA" id="ARBA00011900"/>
    </source>
</evidence>
<dbReference type="GO" id="GO:0032259">
    <property type="term" value="P:methylation"/>
    <property type="evidence" value="ECO:0007669"/>
    <property type="project" value="UniProtKB-KW"/>
</dbReference>
<dbReference type="NCBIfam" id="NF033452">
    <property type="entry name" value="BREX_1_MTaseX"/>
    <property type="match status" value="1"/>
</dbReference>
<dbReference type="PRINTS" id="PR00507">
    <property type="entry name" value="N12N6MTFRASE"/>
</dbReference>
<protein>
    <recommendedName>
        <fullName evidence="1">site-specific DNA-methyltransferase (adenine-specific)</fullName>
        <ecNumber evidence="1">2.1.1.72</ecNumber>
    </recommendedName>
</protein>
<dbReference type="AlphaFoldDB" id="A0A1M5WZ32"/>
<dbReference type="InterPro" id="IPR050953">
    <property type="entry name" value="N4_N6_ade-DNA_methylase"/>
</dbReference>
<gene>
    <name evidence="7" type="ORF">SAMN02745229_01198</name>
</gene>
<dbReference type="InterPro" id="IPR047939">
    <property type="entry name" value="BREX_1_PglX"/>
</dbReference>
<dbReference type="InterPro" id="IPR029063">
    <property type="entry name" value="SAM-dependent_MTases_sf"/>
</dbReference>
<evidence type="ECO:0000256" key="4">
    <source>
        <dbReference type="ARBA" id="ARBA00022691"/>
    </source>
</evidence>
<keyword evidence="2 7" id="KW-0489">Methyltransferase</keyword>
<accession>A0A1M5WZ32</accession>
<comment type="catalytic activity">
    <reaction evidence="5">
        <text>a 2'-deoxyadenosine in DNA + S-adenosyl-L-methionine = an N(6)-methyl-2'-deoxyadenosine in DNA + S-adenosyl-L-homocysteine + H(+)</text>
        <dbReference type="Rhea" id="RHEA:15197"/>
        <dbReference type="Rhea" id="RHEA-COMP:12418"/>
        <dbReference type="Rhea" id="RHEA-COMP:12419"/>
        <dbReference type="ChEBI" id="CHEBI:15378"/>
        <dbReference type="ChEBI" id="CHEBI:57856"/>
        <dbReference type="ChEBI" id="CHEBI:59789"/>
        <dbReference type="ChEBI" id="CHEBI:90615"/>
        <dbReference type="ChEBI" id="CHEBI:90616"/>
        <dbReference type="EC" id="2.1.1.72"/>
    </reaction>
</comment>
<dbReference type="InterPro" id="IPR002052">
    <property type="entry name" value="DNA_methylase_N6_adenine_CS"/>
</dbReference>
<reference evidence="8" key="1">
    <citation type="submission" date="2016-11" db="EMBL/GenBank/DDBJ databases">
        <authorList>
            <person name="Varghese N."/>
            <person name="Submissions S."/>
        </authorList>
    </citation>
    <scope>NUCLEOTIDE SEQUENCE [LARGE SCALE GENOMIC DNA]</scope>
    <source>
        <strain evidence="8">DSM 3071</strain>
    </source>
</reference>
<dbReference type="Pfam" id="PF07669">
    <property type="entry name" value="Eco57I"/>
    <property type="match status" value="1"/>
</dbReference>
<dbReference type="Gene3D" id="3.40.50.150">
    <property type="entry name" value="Vaccinia Virus protein VP39"/>
    <property type="match status" value="1"/>
</dbReference>
<dbReference type="OrthoDB" id="32195at2"/>
<dbReference type="GO" id="GO:0006304">
    <property type="term" value="P:DNA modification"/>
    <property type="evidence" value="ECO:0007669"/>
    <property type="project" value="InterPro"/>
</dbReference>
<evidence type="ECO:0000313" key="8">
    <source>
        <dbReference type="Proteomes" id="UP000184278"/>
    </source>
</evidence>
<dbReference type="SUPFAM" id="SSF53335">
    <property type="entry name" value="S-adenosyl-L-methionine-dependent methyltransferases"/>
    <property type="match status" value="1"/>
</dbReference>
<dbReference type="PROSITE" id="PS00092">
    <property type="entry name" value="N6_MTASE"/>
    <property type="match status" value="1"/>
</dbReference>
<evidence type="ECO:0000256" key="5">
    <source>
        <dbReference type="ARBA" id="ARBA00047942"/>
    </source>
</evidence>